<reference evidence="1 2" key="1">
    <citation type="submission" date="2020-03" db="EMBL/GenBank/DDBJ databases">
        <title>Genome mining reveals the biosynthetic pathways of PHA and ectoines of the halophilic strain Salinivibrio costicola M318 isolated from fermented shrimp paste.</title>
        <authorList>
            <person name="Doan T.V."/>
            <person name="Tran L.T."/>
            <person name="Trieu T.A."/>
            <person name="Nguyen Q.V."/>
            <person name="Quach T.N."/>
            <person name="Phi T.Q."/>
            <person name="Kumar S."/>
        </authorList>
    </citation>
    <scope>NUCLEOTIDE SEQUENCE [LARGE SCALE GENOMIC DNA]</scope>
    <source>
        <strain evidence="1 2">M318</strain>
    </source>
</reference>
<keyword evidence="2" id="KW-1185">Reference proteome</keyword>
<sequence length="68" mass="7976">MGNLQNSSHYIKAILMPIFNIQSKHYIFNEIETKPRDYLDETAAILTKEEANRKEKAARKMPLLKRIT</sequence>
<name>A0ABX6K5D8_SALCS</name>
<dbReference type="RefSeq" id="WP_167314740.1">
    <property type="nucleotide sequence ID" value="NZ_CP050266.1"/>
</dbReference>
<dbReference type="EMBL" id="CP050266">
    <property type="protein sequence ID" value="QIR06742.1"/>
    <property type="molecule type" value="Genomic_DNA"/>
</dbReference>
<accession>A0ABX6K5D8</accession>
<gene>
    <name evidence="1" type="ORF">HBA18_10385</name>
</gene>
<evidence type="ECO:0000313" key="2">
    <source>
        <dbReference type="Proteomes" id="UP000501408"/>
    </source>
</evidence>
<dbReference type="Proteomes" id="UP000501408">
    <property type="component" value="Chromosome 1"/>
</dbReference>
<evidence type="ECO:0000313" key="1">
    <source>
        <dbReference type="EMBL" id="QIR06742.1"/>
    </source>
</evidence>
<organism evidence="1 2">
    <name type="scientific">Salinivibrio costicola</name>
    <name type="common">Vibrio costicola</name>
    <dbReference type="NCBI Taxonomy" id="51367"/>
    <lineage>
        <taxon>Bacteria</taxon>
        <taxon>Pseudomonadati</taxon>
        <taxon>Pseudomonadota</taxon>
        <taxon>Gammaproteobacteria</taxon>
        <taxon>Vibrionales</taxon>
        <taxon>Vibrionaceae</taxon>
        <taxon>Salinivibrio</taxon>
    </lineage>
</organism>
<proteinExistence type="predicted"/>
<protein>
    <submittedName>
        <fullName evidence="1">Uncharacterized protein</fullName>
    </submittedName>
</protein>